<dbReference type="InterPro" id="IPR036280">
    <property type="entry name" value="Multihaem_cyt_sf"/>
</dbReference>
<organism evidence="2 3">
    <name type="scientific">Desulfosalsimonas propionicica</name>
    <dbReference type="NCBI Taxonomy" id="332175"/>
    <lineage>
        <taxon>Bacteria</taxon>
        <taxon>Pseudomonadati</taxon>
        <taxon>Thermodesulfobacteriota</taxon>
        <taxon>Desulfobacteria</taxon>
        <taxon>Desulfobacterales</taxon>
        <taxon>Desulfosalsimonadaceae</taxon>
        <taxon>Desulfosalsimonas</taxon>
    </lineage>
</organism>
<proteinExistence type="predicted"/>
<evidence type="ECO:0000256" key="1">
    <source>
        <dbReference type="SAM" id="SignalP"/>
    </source>
</evidence>
<dbReference type="EMBL" id="JACDUS010000003">
    <property type="protein sequence ID" value="MBA2881203.1"/>
    <property type="molecule type" value="Genomic_DNA"/>
</dbReference>
<evidence type="ECO:0000313" key="3">
    <source>
        <dbReference type="Proteomes" id="UP000525298"/>
    </source>
</evidence>
<gene>
    <name evidence="2" type="ORF">HNR65_001529</name>
</gene>
<sequence>MKKWILGLLAMVMLSGPAMAVDHSNYIHDDFESGPEVTETCLHCHAEEGKEVLESAHWLWKGPSPHVVGLEEGRQLGKRDLMNNY</sequence>
<protein>
    <recommendedName>
        <fullName evidence="4">Cytochrome C</fullName>
    </recommendedName>
</protein>
<dbReference type="AlphaFoldDB" id="A0A7W0C8M7"/>
<keyword evidence="1" id="KW-0732">Signal</keyword>
<evidence type="ECO:0000313" key="2">
    <source>
        <dbReference type="EMBL" id="MBA2881203.1"/>
    </source>
</evidence>
<feature type="signal peptide" evidence="1">
    <location>
        <begin position="1"/>
        <end position="20"/>
    </location>
</feature>
<keyword evidence="3" id="KW-1185">Reference proteome</keyword>
<evidence type="ECO:0008006" key="4">
    <source>
        <dbReference type="Google" id="ProtNLM"/>
    </source>
</evidence>
<dbReference type="RefSeq" id="WP_181550855.1">
    <property type="nucleotide sequence ID" value="NZ_JACDUS010000003.1"/>
</dbReference>
<name>A0A7W0C8M7_9BACT</name>
<comment type="caution">
    <text evidence="2">The sequence shown here is derived from an EMBL/GenBank/DDBJ whole genome shotgun (WGS) entry which is preliminary data.</text>
</comment>
<dbReference type="Proteomes" id="UP000525298">
    <property type="component" value="Unassembled WGS sequence"/>
</dbReference>
<dbReference type="SUPFAM" id="SSF48695">
    <property type="entry name" value="Multiheme cytochromes"/>
    <property type="match status" value="1"/>
</dbReference>
<reference evidence="2 3" key="1">
    <citation type="submission" date="2020-07" db="EMBL/GenBank/DDBJ databases">
        <title>Genomic Encyclopedia of Type Strains, Phase IV (KMG-IV): sequencing the most valuable type-strain genomes for metagenomic binning, comparative biology and taxonomic classification.</title>
        <authorList>
            <person name="Goeker M."/>
        </authorList>
    </citation>
    <scope>NUCLEOTIDE SEQUENCE [LARGE SCALE GENOMIC DNA]</scope>
    <source>
        <strain evidence="2 3">DSM 17721</strain>
    </source>
</reference>
<accession>A0A7W0C8M7</accession>
<feature type="chain" id="PRO_5031540052" description="Cytochrome C" evidence="1">
    <location>
        <begin position="21"/>
        <end position="85"/>
    </location>
</feature>